<evidence type="ECO:0000313" key="11">
    <source>
        <dbReference type="EMBL" id="TDW95966.1"/>
    </source>
</evidence>
<evidence type="ECO:0000256" key="10">
    <source>
        <dbReference type="SAM" id="Phobius"/>
    </source>
</evidence>
<gene>
    <name evidence="11" type="ORF">EDB95_3787</name>
</gene>
<evidence type="ECO:0000256" key="5">
    <source>
        <dbReference type="ARBA" id="ARBA00022448"/>
    </source>
</evidence>
<feature type="transmembrane region" description="Helical" evidence="10">
    <location>
        <begin position="102"/>
        <end position="122"/>
    </location>
</feature>
<evidence type="ECO:0000313" key="12">
    <source>
        <dbReference type="Proteomes" id="UP000294498"/>
    </source>
</evidence>
<comment type="subcellular location">
    <subcellularLocation>
        <location evidence="2">Cell membrane</location>
        <topology evidence="2">Multi-pass membrane protein</topology>
    </subcellularLocation>
</comment>
<dbReference type="PANTHER" id="PTHR36122:SF2">
    <property type="entry name" value="NICOTINAMIDE RIBOSIDE TRANSPORTER PNUC"/>
    <property type="match status" value="1"/>
</dbReference>
<dbReference type="RefSeq" id="WP_133995810.1">
    <property type="nucleotide sequence ID" value="NZ_SODV01000002.1"/>
</dbReference>
<comment type="caution">
    <text evidence="11">The sequence shown here is derived from an EMBL/GenBank/DDBJ whole genome shotgun (WGS) entry which is preliminary data.</text>
</comment>
<evidence type="ECO:0000256" key="8">
    <source>
        <dbReference type="ARBA" id="ARBA00022989"/>
    </source>
</evidence>
<keyword evidence="5" id="KW-0813">Transport</keyword>
<comment type="function">
    <text evidence="1">Required for nicotinamide riboside transport across the inner membrane.</text>
</comment>
<protein>
    <recommendedName>
        <fullName evidence="4">Nicotinamide riboside transporter PnuC</fullName>
    </recommendedName>
</protein>
<feature type="transmembrane region" description="Helical" evidence="10">
    <location>
        <begin position="40"/>
        <end position="56"/>
    </location>
</feature>
<dbReference type="InterPro" id="IPR006419">
    <property type="entry name" value="NMN_transpt_PnuC"/>
</dbReference>
<dbReference type="AlphaFoldDB" id="A0A4R8DFU1"/>
<comment type="similarity">
    <text evidence="3">Belongs to the nicotinamide ribonucleoside (NR) uptake permease (TC 4.B.1) family.</text>
</comment>
<evidence type="ECO:0000256" key="2">
    <source>
        <dbReference type="ARBA" id="ARBA00004651"/>
    </source>
</evidence>
<feature type="transmembrane region" description="Helical" evidence="10">
    <location>
        <begin position="154"/>
        <end position="170"/>
    </location>
</feature>
<evidence type="ECO:0000256" key="3">
    <source>
        <dbReference type="ARBA" id="ARBA00006669"/>
    </source>
</evidence>
<organism evidence="11 12">
    <name type="scientific">Dinghuibacter silviterrae</name>
    <dbReference type="NCBI Taxonomy" id="1539049"/>
    <lineage>
        <taxon>Bacteria</taxon>
        <taxon>Pseudomonadati</taxon>
        <taxon>Bacteroidota</taxon>
        <taxon>Chitinophagia</taxon>
        <taxon>Chitinophagales</taxon>
        <taxon>Chitinophagaceae</taxon>
        <taxon>Dinghuibacter</taxon>
    </lineage>
</organism>
<feature type="transmembrane region" description="Helical" evidence="10">
    <location>
        <begin position="62"/>
        <end position="81"/>
    </location>
</feature>
<sequence>MTVHEWASLLVQQVAETDWLQWVAVAAGVAEVLYARAGKIWLYPTGILGTVLTIYILWCSGLYAECWLNGYYFVMSVYGWWHWARKKNTPPVKASYCNAAEWWITGAIVVLGTLLLYVILKYKTPSTVPFWDAWVSATAWAGMWLLARRKIENWILLNISNLFAVPLLFYKHLPMFAALTVFLFVIAVQGFFAWRKEIRADALGTMIPGHS</sequence>
<evidence type="ECO:0000256" key="6">
    <source>
        <dbReference type="ARBA" id="ARBA00022475"/>
    </source>
</evidence>
<accession>A0A4R8DFU1</accession>
<feature type="transmembrane region" description="Helical" evidence="10">
    <location>
        <begin position="176"/>
        <end position="194"/>
    </location>
</feature>
<name>A0A4R8DFU1_9BACT</name>
<dbReference type="GO" id="GO:0005886">
    <property type="term" value="C:plasma membrane"/>
    <property type="evidence" value="ECO:0007669"/>
    <property type="project" value="UniProtKB-SubCell"/>
</dbReference>
<keyword evidence="8 10" id="KW-1133">Transmembrane helix</keyword>
<evidence type="ECO:0000256" key="7">
    <source>
        <dbReference type="ARBA" id="ARBA00022692"/>
    </source>
</evidence>
<proteinExistence type="inferred from homology"/>
<dbReference type="GO" id="GO:0034257">
    <property type="term" value="F:nicotinamide riboside transmembrane transporter activity"/>
    <property type="evidence" value="ECO:0007669"/>
    <property type="project" value="InterPro"/>
</dbReference>
<dbReference type="OrthoDB" id="9791248at2"/>
<keyword evidence="9 10" id="KW-0472">Membrane</keyword>
<dbReference type="EMBL" id="SODV01000002">
    <property type="protein sequence ID" value="TDW95966.1"/>
    <property type="molecule type" value="Genomic_DNA"/>
</dbReference>
<dbReference type="NCBIfam" id="TIGR01528">
    <property type="entry name" value="NMN_trans_PnuC"/>
    <property type="match status" value="1"/>
</dbReference>
<evidence type="ECO:0000256" key="4">
    <source>
        <dbReference type="ARBA" id="ARBA00017522"/>
    </source>
</evidence>
<keyword evidence="12" id="KW-1185">Reference proteome</keyword>
<evidence type="ECO:0000256" key="9">
    <source>
        <dbReference type="ARBA" id="ARBA00023136"/>
    </source>
</evidence>
<reference evidence="11 12" key="1">
    <citation type="submission" date="2019-03" db="EMBL/GenBank/DDBJ databases">
        <title>Genomic Encyclopedia of Type Strains, Phase IV (KMG-IV): sequencing the most valuable type-strain genomes for metagenomic binning, comparative biology and taxonomic classification.</title>
        <authorList>
            <person name="Goeker M."/>
        </authorList>
    </citation>
    <scope>NUCLEOTIDE SEQUENCE [LARGE SCALE GENOMIC DNA]</scope>
    <source>
        <strain evidence="11 12">DSM 100059</strain>
    </source>
</reference>
<dbReference type="Pfam" id="PF04973">
    <property type="entry name" value="NMN_transporter"/>
    <property type="match status" value="1"/>
</dbReference>
<dbReference type="PANTHER" id="PTHR36122">
    <property type="entry name" value="NICOTINAMIDE RIBOSIDE TRANSPORTER PNUC"/>
    <property type="match status" value="1"/>
</dbReference>
<keyword evidence="7 10" id="KW-0812">Transmembrane</keyword>
<evidence type="ECO:0000256" key="1">
    <source>
        <dbReference type="ARBA" id="ARBA00002672"/>
    </source>
</evidence>
<dbReference type="Proteomes" id="UP000294498">
    <property type="component" value="Unassembled WGS sequence"/>
</dbReference>
<keyword evidence="6" id="KW-1003">Cell membrane</keyword>